<gene>
    <name evidence="3" type="ORF">Lsan_3446</name>
</gene>
<dbReference type="RefSeq" id="WP_058515381.1">
    <property type="nucleotide sequence ID" value="NZ_CAAAIH010000023.1"/>
</dbReference>
<dbReference type="PATRIC" id="fig|45074.5.peg.3705"/>
<dbReference type="SUPFAM" id="SSF110997">
    <property type="entry name" value="Sporulation related repeat"/>
    <property type="match status" value="1"/>
</dbReference>
<dbReference type="InterPro" id="IPR052521">
    <property type="entry name" value="Cell_div_SPOR-domain"/>
</dbReference>
<dbReference type="OrthoDB" id="8558195at2"/>
<proteinExistence type="predicted"/>
<keyword evidence="1" id="KW-1133">Transmembrane helix</keyword>
<dbReference type="AlphaFoldDB" id="A0A0W0YCJ4"/>
<evidence type="ECO:0000313" key="3">
    <source>
        <dbReference type="EMBL" id="KTD54666.1"/>
    </source>
</evidence>
<dbReference type="GO" id="GO:0032506">
    <property type="term" value="P:cytokinetic process"/>
    <property type="evidence" value="ECO:0007669"/>
    <property type="project" value="TreeGrafter"/>
</dbReference>
<dbReference type="PANTHER" id="PTHR38687:SF1">
    <property type="entry name" value="CELL DIVISION PROTEIN DEDD"/>
    <property type="match status" value="1"/>
</dbReference>
<reference evidence="3 4" key="1">
    <citation type="submission" date="2015-11" db="EMBL/GenBank/DDBJ databases">
        <title>Genomic analysis of 38 Legionella species identifies large and diverse effector repertoires.</title>
        <authorList>
            <person name="Burstein D."/>
            <person name="Amaro F."/>
            <person name="Zusman T."/>
            <person name="Lifshitz Z."/>
            <person name="Cohen O."/>
            <person name="Gilbert J.A."/>
            <person name="Pupko T."/>
            <person name="Shuman H.A."/>
            <person name="Segal G."/>
        </authorList>
    </citation>
    <scope>NUCLEOTIDE SEQUENCE [LARGE SCALE GENOMIC DNA]</scope>
    <source>
        <strain evidence="3 4">SC-63-C7</strain>
    </source>
</reference>
<dbReference type="STRING" id="45074.Lsan_3446"/>
<keyword evidence="4" id="KW-1185">Reference proteome</keyword>
<dbReference type="GO" id="GO:0032153">
    <property type="term" value="C:cell division site"/>
    <property type="evidence" value="ECO:0007669"/>
    <property type="project" value="TreeGrafter"/>
</dbReference>
<keyword evidence="1" id="KW-0812">Transmembrane</keyword>
<organism evidence="3 4">
    <name type="scientific">Legionella santicrucis</name>
    <dbReference type="NCBI Taxonomy" id="45074"/>
    <lineage>
        <taxon>Bacteria</taxon>
        <taxon>Pseudomonadati</taxon>
        <taxon>Pseudomonadota</taxon>
        <taxon>Gammaproteobacteria</taxon>
        <taxon>Legionellales</taxon>
        <taxon>Legionellaceae</taxon>
        <taxon>Legionella</taxon>
    </lineage>
</organism>
<evidence type="ECO:0000259" key="2">
    <source>
        <dbReference type="PROSITE" id="PS51724"/>
    </source>
</evidence>
<dbReference type="GO" id="GO:0030428">
    <property type="term" value="C:cell septum"/>
    <property type="evidence" value="ECO:0007669"/>
    <property type="project" value="TreeGrafter"/>
</dbReference>
<keyword evidence="1" id="KW-0472">Membrane</keyword>
<dbReference type="EMBL" id="LNYU01000088">
    <property type="protein sequence ID" value="KTD54666.1"/>
    <property type="molecule type" value="Genomic_DNA"/>
</dbReference>
<sequence>MAREYNNKRSSRSRGGSSHHFLLITVIFLLGYLAASFFDFDTIMHWVNTQVLAHHDAKKELAKPETPQQAVVPPKPKFEFYTLLANEKTPASQANNATTAAQSTAAVSTNTTVQSASVANVNSATNVVTAASPTTVPVTNAVTAASTAVPPPQVKLNPSQQTQQPVAPARAIAIKTTPVSAGRGNYLVQVASFKARQDAEHMKGTLILKGFSVYIIPVSHPTKGNWFRVVVGPYTNRVLAQQAQVNLARNERLNGMITTGG</sequence>
<dbReference type="InterPro" id="IPR036680">
    <property type="entry name" value="SPOR-like_sf"/>
</dbReference>
<dbReference type="Pfam" id="PF05036">
    <property type="entry name" value="SPOR"/>
    <property type="match status" value="1"/>
</dbReference>
<dbReference type="PROSITE" id="PS51724">
    <property type="entry name" value="SPOR"/>
    <property type="match status" value="1"/>
</dbReference>
<dbReference type="InterPro" id="IPR007730">
    <property type="entry name" value="SPOR-like_dom"/>
</dbReference>
<dbReference type="GO" id="GO:0042834">
    <property type="term" value="F:peptidoglycan binding"/>
    <property type="evidence" value="ECO:0007669"/>
    <property type="project" value="InterPro"/>
</dbReference>
<accession>A0A0W0YCJ4</accession>
<dbReference type="Proteomes" id="UP000054703">
    <property type="component" value="Unassembled WGS sequence"/>
</dbReference>
<protein>
    <submittedName>
        <fullName evidence="3">Sporulation domain-containing protein</fullName>
    </submittedName>
</protein>
<feature type="domain" description="SPOR" evidence="2">
    <location>
        <begin position="180"/>
        <end position="260"/>
    </location>
</feature>
<evidence type="ECO:0000313" key="4">
    <source>
        <dbReference type="Proteomes" id="UP000054703"/>
    </source>
</evidence>
<comment type="caution">
    <text evidence="3">The sequence shown here is derived from an EMBL/GenBank/DDBJ whole genome shotgun (WGS) entry which is preliminary data.</text>
</comment>
<evidence type="ECO:0000256" key="1">
    <source>
        <dbReference type="SAM" id="Phobius"/>
    </source>
</evidence>
<dbReference type="PANTHER" id="PTHR38687">
    <property type="entry name" value="CELL DIVISION PROTEIN DEDD-RELATED"/>
    <property type="match status" value="1"/>
</dbReference>
<name>A0A0W0YCJ4_9GAMM</name>
<dbReference type="Gene3D" id="3.30.70.1070">
    <property type="entry name" value="Sporulation related repeat"/>
    <property type="match status" value="1"/>
</dbReference>
<feature type="transmembrane region" description="Helical" evidence="1">
    <location>
        <begin position="21"/>
        <end position="38"/>
    </location>
</feature>